<dbReference type="AlphaFoldDB" id="A0A212LEX8"/>
<accession>A0A212LEX8</accession>
<name>A0A212LEX8_9HYPH</name>
<protein>
    <submittedName>
        <fullName evidence="2">Uncharacterized protein</fullName>
    </submittedName>
</protein>
<reference evidence="2" key="1">
    <citation type="submission" date="2016-08" db="EMBL/GenBank/DDBJ databases">
        <authorList>
            <person name="Seilhamer J.J."/>
        </authorList>
    </citation>
    <scope>NUCLEOTIDE SEQUENCE</scope>
    <source>
        <strain evidence="2">86</strain>
    </source>
</reference>
<sequence>MHAIARRQEERRLLDAAERMSDFLGGGAGRSDAGDGNAPPAITDSFDHFGEGNPVDGRCKPVQFGPADRPGLAGGVPYSLRRHSFLAVLIRRRPGGSECPDTGQPFFISVHHF</sequence>
<organism evidence="2">
    <name type="scientific">uncultured Pleomorphomonas sp</name>
    <dbReference type="NCBI Taxonomy" id="442121"/>
    <lineage>
        <taxon>Bacteria</taxon>
        <taxon>Pseudomonadati</taxon>
        <taxon>Pseudomonadota</taxon>
        <taxon>Alphaproteobacteria</taxon>
        <taxon>Hyphomicrobiales</taxon>
        <taxon>Pleomorphomonadaceae</taxon>
        <taxon>Pleomorphomonas</taxon>
        <taxon>environmental samples</taxon>
    </lineage>
</organism>
<evidence type="ECO:0000256" key="1">
    <source>
        <dbReference type="SAM" id="MobiDB-lite"/>
    </source>
</evidence>
<proteinExistence type="predicted"/>
<evidence type="ECO:0000313" key="2">
    <source>
        <dbReference type="EMBL" id="SCM76111.1"/>
    </source>
</evidence>
<feature type="region of interest" description="Disordered" evidence="1">
    <location>
        <begin position="24"/>
        <end position="53"/>
    </location>
</feature>
<gene>
    <name evidence="2" type="ORF">KL86PLE_30558</name>
</gene>
<dbReference type="EMBL" id="FMJD01000007">
    <property type="protein sequence ID" value="SCM76111.1"/>
    <property type="molecule type" value="Genomic_DNA"/>
</dbReference>